<keyword evidence="1" id="KW-0472">Membrane</keyword>
<reference evidence="2 3" key="1">
    <citation type="submission" date="2024-01" db="EMBL/GenBank/DDBJ databases">
        <title>Maribacter spp. originated from different algae showed divergent polysaccharides utilization ability.</title>
        <authorList>
            <person name="Wang H."/>
            <person name="Wu Y."/>
        </authorList>
    </citation>
    <scope>NUCLEOTIDE SEQUENCE [LARGE SCALE GENOMIC DNA]</scope>
    <source>
        <strain evidence="2 3">KPT27_14</strain>
    </source>
</reference>
<feature type="transmembrane region" description="Helical" evidence="1">
    <location>
        <begin position="6"/>
        <end position="25"/>
    </location>
</feature>
<keyword evidence="1" id="KW-0812">Transmembrane</keyword>
<protein>
    <recommendedName>
        <fullName evidence="4">Chemotaxis methyl-accepting receptor HlyB-like 4HB MCP domain-containing protein</fullName>
    </recommendedName>
</protein>
<evidence type="ECO:0000313" key="2">
    <source>
        <dbReference type="EMBL" id="MEE1972918.1"/>
    </source>
</evidence>
<dbReference type="Proteomes" id="UP001343698">
    <property type="component" value="Unassembled WGS sequence"/>
</dbReference>
<feature type="transmembrane region" description="Helical" evidence="1">
    <location>
        <begin position="163"/>
        <end position="185"/>
    </location>
</feature>
<evidence type="ECO:0000313" key="3">
    <source>
        <dbReference type="Proteomes" id="UP001343698"/>
    </source>
</evidence>
<dbReference type="RefSeq" id="WP_272637130.1">
    <property type="nucleotide sequence ID" value="NZ_JAZDDF010000004.1"/>
</dbReference>
<gene>
    <name evidence="2" type="ORF">V1H85_10720</name>
</gene>
<accession>A0ABU7IJR4</accession>
<evidence type="ECO:0000256" key="1">
    <source>
        <dbReference type="SAM" id="Phobius"/>
    </source>
</evidence>
<dbReference type="EMBL" id="JAZDDF010000004">
    <property type="protein sequence ID" value="MEE1972918.1"/>
    <property type="molecule type" value="Genomic_DNA"/>
</dbReference>
<comment type="caution">
    <text evidence="2">The sequence shown here is derived from an EMBL/GenBank/DDBJ whole genome shotgun (WGS) entry which is preliminary data.</text>
</comment>
<keyword evidence="3" id="KW-1185">Reference proteome</keyword>
<evidence type="ECO:0008006" key="4">
    <source>
        <dbReference type="Google" id="ProtNLM"/>
    </source>
</evidence>
<proteinExistence type="predicted"/>
<sequence>MSKFNLKLIISILYVFVLVLFTNRLDHGYFSKILYDSEQKYLAQYNLNELYRNFSLKKRSLDSSRTSSSTYTNGEIEKLLLNIEAIKLSHLASREINEIRGHYNTLSKLEASALRNDEILLNKSELKTLLDQILVKIEGLVETVYDESTSLVPSSHYSGAGKLLLNVELVFVLILGSIIQLIIIWKPNEE</sequence>
<name>A0ABU7IJR4_9FLAO</name>
<organism evidence="2 3">
    <name type="scientific">Maribacter flavus</name>
    <dbReference type="NCBI Taxonomy" id="1658664"/>
    <lineage>
        <taxon>Bacteria</taxon>
        <taxon>Pseudomonadati</taxon>
        <taxon>Bacteroidota</taxon>
        <taxon>Flavobacteriia</taxon>
        <taxon>Flavobacteriales</taxon>
        <taxon>Flavobacteriaceae</taxon>
        <taxon>Maribacter</taxon>
    </lineage>
</organism>
<keyword evidence="1" id="KW-1133">Transmembrane helix</keyword>